<feature type="non-terminal residue" evidence="3">
    <location>
        <position position="1"/>
    </location>
</feature>
<organism evidence="3">
    <name type="scientific">marine sediment metagenome</name>
    <dbReference type="NCBI Taxonomy" id="412755"/>
    <lineage>
        <taxon>unclassified sequences</taxon>
        <taxon>metagenomes</taxon>
        <taxon>ecological metagenomes</taxon>
    </lineage>
</organism>
<feature type="domain" description="GTPase Der C-terminal KH-domain-like" evidence="2">
    <location>
        <begin position="1"/>
        <end position="39"/>
    </location>
</feature>
<evidence type="ECO:0000256" key="1">
    <source>
        <dbReference type="SAM" id="MobiDB-lite"/>
    </source>
</evidence>
<evidence type="ECO:0000313" key="3">
    <source>
        <dbReference type="EMBL" id="GAG27968.1"/>
    </source>
</evidence>
<comment type="caution">
    <text evidence="3">The sequence shown here is derived from an EMBL/GenBank/DDBJ whole genome shotgun (WGS) entry which is preliminary data.</text>
</comment>
<sequence length="69" mass="8270">IVIHGNQLDALPASYRRYLMNQFRKALKMVGTPIRLVLKRGENPFEGKKNELTDRQKRRRQRLLKHKKD</sequence>
<accession>X0WU31</accession>
<feature type="compositionally biased region" description="Basic and acidic residues" evidence="1">
    <location>
        <begin position="45"/>
        <end position="55"/>
    </location>
</feature>
<protein>
    <recommendedName>
        <fullName evidence="2">GTPase Der C-terminal KH-domain-like domain-containing protein</fullName>
    </recommendedName>
</protein>
<dbReference type="AlphaFoldDB" id="X0WU31"/>
<gene>
    <name evidence="3" type="ORF">S01H1_48461</name>
</gene>
<reference evidence="3" key="1">
    <citation type="journal article" date="2014" name="Front. Microbiol.">
        <title>High frequency of phylogenetically diverse reductive dehalogenase-homologous genes in deep subseafloor sedimentary metagenomes.</title>
        <authorList>
            <person name="Kawai M."/>
            <person name="Futagami T."/>
            <person name="Toyoda A."/>
            <person name="Takaki Y."/>
            <person name="Nishi S."/>
            <person name="Hori S."/>
            <person name="Arai W."/>
            <person name="Tsubouchi T."/>
            <person name="Morono Y."/>
            <person name="Uchiyama I."/>
            <person name="Ito T."/>
            <person name="Fujiyama A."/>
            <person name="Inagaki F."/>
            <person name="Takami H."/>
        </authorList>
    </citation>
    <scope>NUCLEOTIDE SEQUENCE</scope>
    <source>
        <strain evidence="3">Expedition CK06-06</strain>
    </source>
</reference>
<dbReference type="InterPro" id="IPR015946">
    <property type="entry name" value="KH_dom-like_a/b"/>
</dbReference>
<dbReference type="Pfam" id="PF14714">
    <property type="entry name" value="KH_dom-like"/>
    <property type="match status" value="1"/>
</dbReference>
<dbReference type="InterPro" id="IPR032859">
    <property type="entry name" value="KH_dom-like"/>
</dbReference>
<dbReference type="Gene3D" id="3.30.300.20">
    <property type="match status" value="1"/>
</dbReference>
<evidence type="ECO:0000259" key="2">
    <source>
        <dbReference type="Pfam" id="PF14714"/>
    </source>
</evidence>
<feature type="compositionally biased region" description="Basic residues" evidence="1">
    <location>
        <begin position="56"/>
        <end position="69"/>
    </location>
</feature>
<feature type="region of interest" description="Disordered" evidence="1">
    <location>
        <begin position="45"/>
        <end position="69"/>
    </location>
</feature>
<proteinExistence type="predicted"/>
<dbReference type="EMBL" id="BARS01031120">
    <property type="protein sequence ID" value="GAG27968.1"/>
    <property type="molecule type" value="Genomic_DNA"/>
</dbReference>
<name>X0WU31_9ZZZZ</name>